<protein>
    <submittedName>
        <fullName evidence="2">Glycosyltransferase family 2 protein</fullName>
    </submittedName>
</protein>
<keyword evidence="2" id="KW-0808">Transferase</keyword>
<reference evidence="2 3" key="1">
    <citation type="submission" date="2020-04" db="EMBL/GenBank/DDBJ databases">
        <title>Genome sequence of Altibacter aquimarinus strain ALE3EI.</title>
        <authorList>
            <person name="Oh H.-M."/>
            <person name="Jang D."/>
        </authorList>
    </citation>
    <scope>NUCLEOTIDE SEQUENCE [LARGE SCALE GENOMIC DNA]</scope>
    <source>
        <strain evidence="2 3">ALE3EI</strain>
    </source>
</reference>
<dbReference type="Gene3D" id="3.90.550.10">
    <property type="entry name" value="Spore Coat Polysaccharide Biosynthesis Protein SpsA, Chain A"/>
    <property type="match status" value="1"/>
</dbReference>
<organism evidence="2 3">
    <name type="scientific">Constantimarinum furrinae</name>
    <dbReference type="NCBI Taxonomy" id="2562285"/>
    <lineage>
        <taxon>Bacteria</taxon>
        <taxon>Pseudomonadati</taxon>
        <taxon>Bacteroidota</taxon>
        <taxon>Flavobacteriia</taxon>
        <taxon>Flavobacteriales</taxon>
        <taxon>Flavobacteriaceae</taxon>
        <taxon>Altibacter/Constantimarinum group</taxon>
        <taxon>Constantimarinum</taxon>
    </lineage>
</organism>
<dbReference type="SUPFAM" id="SSF53448">
    <property type="entry name" value="Nucleotide-diphospho-sugar transferases"/>
    <property type="match status" value="1"/>
</dbReference>
<dbReference type="Proteomes" id="UP000515514">
    <property type="component" value="Chromosome"/>
</dbReference>
<dbReference type="InterPro" id="IPR029044">
    <property type="entry name" value="Nucleotide-diphossugar_trans"/>
</dbReference>
<dbReference type="Pfam" id="PF00535">
    <property type="entry name" value="Glycos_transf_2"/>
    <property type="match status" value="1"/>
</dbReference>
<proteinExistence type="predicted"/>
<dbReference type="InterPro" id="IPR001173">
    <property type="entry name" value="Glyco_trans_2-like"/>
</dbReference>
<name>A0A7G8PV65_9FLAO</name>
<dbReference type="EMBL" id="CP052909">
    <property type="protein sequence ID" value="QNJ98231.1"/>
    <property type="molecule type" value="Genomic_DNA"/>
</dbReference>
<accession>A0A7G8PV65</accession>
<dbReference type="CDD" id="cd00761">
    <property type="entry name" value="Glyco_tranf_GTA_type"/>
    <property type="match status" value="1"/>
</dbReference>
<dbReference type="AlphaFoldDB" id="A0A7G8PV65"/>
<dbReference type="KEGG" id="alti:ALE3EI_1679"/>
<gene>
    <name evidence="2" type="ORF">ALE3EI_1679</name>
</gene>
<evidence type="ECO:0000259" key="1">
    <source>
        <dbReference type="Pfam" id="PF00535"/>
    </source>
</evidence>
<feature type="domain" description="Glycosyltransferase 2-like" evidence="1">
    <location>
        <begin position="6"/>
        <end position="128"/>
    </location>
</feature>
<evidence type="ECO:0000313" key="3">
    <source>
        <dbReference type="Proteomes" id="UP000515514"/>
    </source>
</evidence>
<keyword evidence="3" id="KW-1185">Reference proteome</keyword>
<dbReference type="RefSeq" id="WP_186987839.1">
    <property type="nucleotide sequence ID" value="NZ_CP052909.1"/>
</dbReference>
<dbReference type="GO" id="GO:0016740">
    <property type="term" value="F:transferase activity"/>
    <property type="evidence" value="ECO:0007669"/>
    <property type="project" value="UniProtKB-KW"/>
</dbReference>
<evidence type="ECO:0000313" key="2">
    <source>
        <dbReference type="EMBL" id="QNJ98231.1"/>
    </source>
</evidence>
<sequence>MTKTLSILIPTYNYNVLPLVTSLHQQAEKLDLEYEIRVYDDHSPQAVAFNEEINELSNCSFTILDKNIGRSAIRNKLATDARYSMLLFLDADTAVIRENFIETYLNSVSDNTQIIYGGIEYQKDPPPAAEILRWKYGNDREALTVTERNRDPHLRFLTLNFLIAKGVFDRHRFNEEIPNLRHEDTLFALDSKKKGIHVSHIDNPVVHLGLESSEVFLQKSMESVQALYQFVSEGLINAEETALSKKAESLQKKGLATAFLSFYNAFSKKMKKNLLSKNPSLFVFDLYRLGYYLKLLKGND</sequence>